<accession>A0A0C3FB77</accession>
<reference evidence="2" key="2">
    <citation type="submission" date="2015-01" db="EMBL/GenBank/DDBJ databases">
        <title>Evolutionary Origins and Diversification of the Mycorrhizal Mutualists.</title>
        <authorList>
            <consortium name="DOE Joint Genome Institute"/>
            <consortium name="Mycorrhizal Genomics Consortium"/>
            <person name="Kohler A."/>
            <person name="Kuo A."/>
            <person name="Nagy L.G."/>
            <person name="Floudas D."/>
            <person name="Copeland A."/>
            <person name="Barry K.W."/>
            <person name="Cichocki N."/>
            <person name="Veneault-Fourrey C."/>
            <person name="LaButti K."/>
            <person name="Lindquist E.A."/>
            <person name="Lipzen A."/>
            <person name="Lundell T."/>
            <person name="Morin E."/>
            <person name="Murat C."/>
            <person name="Riley R."/>
            <person name="Ohm R."/>
            <person name="Sun H."/>
            <person name="Tunlid A."/>
            <person name="Henrissat B."/>
            <person name="Grigoriev I.V."/>
            <person name="Hibbett D.S."/>
            <person name="Martin F."/>
        </authorList>
    </citation>
    <scope>NUCLEOTIDE SEQUENCE [LARGE SCALE GENOMIC DNA]</scope>
    <source>
        <strain evidence="2">F 1598</strain>
    </source>
</reference>
<proteinExistence type="predicted"/>
<dbReference type="OrthoDB" id="2418900at2759"/>
<organism evidence="1 2">
    <name type="scientific">Piloderma croceum (strain F 1598)</name>
    <dbReference type="NCBI Taxonomy" id="765440"/>
    <lineage>
        <taxon>Eukaryota</taxon>
        <taxon>Fungi</taxon>
        <taxon>Dikarya</taxon>
        <taxon>Basidiomycota</taxon>
        <taxon>Agaricomycotina</taxon>
        <taxon>Agaricomycetes</taxon>
        <taxon>Agaricomycetidae</taxon>
        <taxon>Atheliales</taxon>
        <taxon>Atheliaceae</taxon>
        <taxon>Piloderma</taxon>
    </lineage>
</organism>
<sequence>MGNPAFRDYLAYDCQQVFADKEGDTRRYDEMWTGEWWWKTQLKLPKGAVLAPVILASDKTNLSQFGGDKQAWPVYLTLGNISKGIRRQPSSHGSVLIGYLPVTKLACFSEGVRANAQYRLFHQAMRTLLWPLVSAGQDGVLMTCADSKIRWVYPILAAYVADYPEQCLVACCNENRCPKCTVWWAERGEYKKSPLRTEESVRRTLQARKDGDDPIEFDLEGLREIYSPFWADLPHTDIFLAITPDILHQLHKGVFKDHFVKWCTSLTLRRMQEALDLFHSNKDIFVDEGIREHFNISKLHSLIHYVDSIILFGSLNGFNSEHPERLHIDYAKKGYHASNKRDYVIQMTRWLQCQEAMDLRAAYLQWLNILIESQEDLGVLDPELEEPMEDDDDGEAEYRQEVDHANSVLAELKAEEAPSFTYNIAKKSPFPNTSVTRITSAYGATEFLPALQTFLDDHLPHNTLKPNQFDRFDIYNAISILLPSKPHVSDTKRLISVRATAKRSNGPQKPSTPAHFDAAVVIEDEEVYKEGQIAGLRVAEIRAIFKLPSQFSHFSQPLAYVHWFKPFQAWDPQLGMFKLSRSTRHHRPNAAVICANQIVQTCHLIPKFGSGDIPCHWLNSNVLNYSSDFFFNRYLDFYLFEEFSPDDTS</sequence>
<name>A0A0C3FB77_PILCF</name>
<dbReference type="HOGENOM" id="CLU_006344_4_2_1"/>
<dbReference type="EMBL" id="KN833029">
    <property type="protein sequence ID" value="KIM76971.1"/>
    <property type="molecule type" value="Genomic_DNA"/>
</dbReference>
<evidence type="ECO:0000313" key="1">
    <source>
        <dbReference type="EMBL" id="KIM76971.1"/>
    </source>
</evidence>
<keyword evidence="2" id="KW-1185">Reference proteome</keyword>
<dbReference type="InterPro" id="IPR041078">
    <property type="entry name" value="Plavaka"/>
</dbReference>
<protein>
    <submittedName>
        <fullName evidence="1">Uncharacterized protein</fullName>
    </submittedName>
</protein>
<dbReference type="InParanoid" id="A0A0C3FB77"/>
<dbReference type="Proteomes" id="UP000054166">
    <property type="component" value="Unassembled WGS sequence"/>
</dbReference>
<evidence type="ECO:0000313" key="2">
    <source>
        <dbReference type="Proteomes" id="UP000054166"/>
    </source>
</evidence>
<reference evidence="1 2" key="1">
    <citation type="submission" date="2014-04" db="EMBL/GenBank/DDBJ databases">
        <authorList>
            <consortium name="DOE Joint Genome Institute"/>
            <person name="Kuo A."/>
            <person name="Tarkka M."/>
            <person name="Buscot F."/>
            <person name="Kohler A."/>
            <person name="Nagy L.G."/>
            <person name="Floudas D."/>
            <person name="Copeland A."/>
            <person name="Barry K.W."/>
            <person name="Cichocki N."/>
            <person name="Veneault-Fourrey C."/>
            <person name="LaButti K."/>
            <person name="Lindquist E.A."/>
            <person name="Lipzen A."/>
            <person name="Lundell T."/>
            <person name="Morin E."/>
            <person name="Murat C."/>
            <person name="Sun H."/>
            <person name="Tunlid A."/>
            <person name="Henrissat B."/>
            <person name="Grigoriev I.V."/>
            <person name="Hibbett D.S."/>
            <person name="Martin F."/>
            <person name="Nordberg H.P."/>
            <person name="Cantor M.N."/>
            <person name="Hua S.X."/>
        </authorList>
    </citation>
    <scope>NUCLEOTIDE SEQUENCE [LARGE SCALE GENOMIC DNA]</scope>
    <source>
        <strain evidence="1 2">F 1598</strain>
    </source>
</reference>
<dbReference type="AlphaFoldDB" id="A0A0C3FB77"/>
<dbReference type="Pfam" id="PF18759">
    <property type="entry name" value="Plavaka"/>
    <property type="match status" value="1"/>
</dbReference>
<gene>
    <name evidence="1" type="ORF">PILCRDRAFT_77219</name>
</gene>